<evidence type="ECO:0000313" key="2">
    <source>
        <dbReference type="EMBL" id="MBW0461425.1"/>
    </source>
</evidence>
<keyword evidence="3" id="KW-1185">Reference proteome</keyword>
<dbReference type="OrthoDB" id="2497050at2759"/>
<feature type="transmembrane region" description="Helical" evidence="1">
    <location>
        <begin position="6"/>
        <end position="30"/>
    </location>
</feature>
<keyword evidence="1" id="KW-1133">Transmembrane helix</keyword>
<dbReference type="EMBL" id="AVOT02000158">
    <property type="protein sequence ID" value="MBW0461425.1"/>
    <property type="molecule type" value="Genomic_DNA"/>
</dbReference>
<gene>
    <name evidence="2" type="ORF">O181_001140</name>
</gene>
<protein>
    <submittedName>
        <fullName evidence="2">Uncharacterized protein</fullName>
    </submittedName>
</protein>
<feature type="transmembrane region" description="Helical" evidence="1">
    <location>
        <begin position="206"/>
        <end position="234"/>
    </location>
</feature>
<feature type="transmembrane region" description="Helical" evidence="1">
    <location>
        <begin position="42"/>
        <end position="61"/>
    </location>
</feature>
<dbReference type="AlphaFoldDB" id="A0A9Q3GBJ1"/>
<comment type="caution">
    <text evidence="2">The sequence shown here is derived from an EMBL/GenBank/DDBJ whole genome shotgun (WGS) entry which is preliminary data.</text>
</comment>
<evidence type="ECO:0000313" key="3">
    <source>
        <dbReference type="Proteomes" id="UP000765509"/>
    </source>
</evidence>
<feature type="transmembrane region" description="Helical" evidence="1">
    <location>
        <begin position="246"/>
        <end position="270"/>
    </location>
</feature>
<accession>A0A9Q3GBJ1</accession>
<keyword evidence="1" id="KW-0812">Transmembrane</keyword>
<feature type="transmembrane region" description="Helical" evidence="1">
    <location>
        <begin position="159"/>
        <end position="186"/>
    </location>
</feature>
<name>A0A9Q3GBJ1_9BASI</name>
<sequence>MWDHVTSYAFAFLLGSPVVAFMTGICLHLAYRSRRAPLKFRWGSNALGFLSMLSIVLIVRQNCAWITNEPGLLINTLAHPTTTQLLMPASTGCAEFLLQVFFLQRISKGFTLQVFPACIWILSALSLLTSWACTLNIAITSNSMHIELFHPPKFHLPSFYIQTAFLAPWLATATLTQWLVFAGRLYSNLHTPCREERIVFEKSDSLLAKLGVLVLQTSAINGFMLSCILMIYIMNILSGDNPSPLIVGWFVFFNILRISVNYVTLIFCLMREFRFSVGLLQVTFVAKTDHNPNNDAIPQKKIQNFGSQVTIHTTRSQVIES</sequence>
<reference evidence="2" key="1">
    <citation type="submission" date="2021-03" db="EMBL/GenBank/DDBJ databases">
        <title>Draft genome sequence of rust myrtle Austropuccinia psidii MF-1, a brazilian biotype.</title>
        <authorList>
            <person name="Quecine M.C."/>
            <person name="Pachon D.M.R."/>
            <person name="Bonatelli M.L."/>
            <person name="Correr F.H."/>
            <person name="Franceschini L.M."/>
            <person name="Leite T.F."/>
            <person name="Margarido G.R.A."/>
            <person name="Almeida C.A."/>
            <person name="Ferrarezi J.A."/>
            <person name="Labate C.A."/>
        </authorList>
    </citation>
    <scope>NUCLEOTIDE SEQUENCE</scope>
    <source>
        <strain evidence="2">MF-1</strain>
    </source>
</reference>
<evidence type="ECO:0000256" key="1">
    <source>
        <dbReference type="SAM" id="Phobius"/>
    </source>
</evidence>
<feature type="transmembrane region" description="Helical" evidence="1">
    <location>
        <begin position="81"/>
        <end position="102"/>
    </location>
</feature>
<dbReference type="Proteomes" id="UP000765509">
    <property type="component" value="Unassembled WGS sequence"/>
</dbReference>
<proteinExistence type="predicted"/>
<organism evidence="2 3">
    <name type="scientific">Austropuccinia psidii MF-1</name>
    <dbReference type="NCBI Taxonomy" id="1389203"/>
    <lineage>
        <taxon>Eukaryota</taxon>
        <taxon>Fungi</taxon>
        <taxon>Dikarya</taxon>
        <taxon>Basidiomycota</taxon>
        <taxon>Pucciniomycotina</taxon>
        <taxon>Pucciniomycetes</taxon>
        <taxon>Pucciniales</taxon>
        <taxon>Sphaerophragmiaceae</taxon>
        <taxon>Austropuccinia</taxon>
    </lineage>
</organism>
<keyword evidence="1" id="KW-0472">Membrane</keyword>
<feature type="transmembrane region" description="Helical" evidence="1">
    <location>
        <begin position="114"/>
        <end position="139"/>
    </location>
</feature>